<dbReference type="RefSeq" id="WP_150950451.1">
    <property type="nucleotide sequence ID" value="NZ_VZRB01000013.1"/>
</dbReference>
<dbReference type="Proteomes" id="UP000442707">
    <property type="component" value="Unassembled WGS sequence"/>
</dbReference>
<protein>
    <submittedName>
        <fullName evidence="1">Uncharacterized protein</fullName>
    </submittedName>
</protein>
<evidence type="ECO:0000313" key="1">
    <source>
        <dbReference type="EMBL" id="KAB1144978.1"/>
    </source>
</evidence>
<keyword evidence="2" id="KW-1185">Reference proteome</keyword>
<proteinExistence type="predicted"/>
<accession>A0A6H9UZ44</accession>
<evidence type="ECO:0000313" key="2">
    <source>
        <dbReference type="Proteomes" id="UP000442707"/>
    </source>
</evidence>
<dbReference type="AlphaFoldDB" id="A0A6H9UZ44"/>
<reference evidence="1 2" key="1">
    <citation type="submission" date="2019-09" db="EMBL/GenBank/DDBJ databases">
        <title>Screening of Novel Bioactive Compounds from Soil-Associated.</title>
        <authorList>
            <person name="Zhao S."/>
        </authorList>
    </citation>
    <scope>NUCLEOTIDE SEQUENCE [LARGE SCALE GENOMIC DNA]</scope>
    <source>
        <strain evidence="1 2">HIT-DPA4</strain>
    </source>
</reference>
<sequence length="110" mass="12040">MDGREPEVRPEDVLVLVRHPFGDVWATLATWREHGPGSRLLVRPVAAKSRLTGESLPVTMIPLPYRNDDESRAAVRRGEFPVPWGRPFETGAYVCGPFPPGPGRPSGPSG</sequence>
<comment type="caution">
    <text evidence="1">The sequence shown here is derived from an EMBL/GenBank/DDBJ whole genome shotgun (WGS) entry which is preliminary data.</text>
</comment>
<gene>
    <name evidence="1" type="ORF">F7R91_20080</name>
</gene>
<dbReference type="EMBL" id="VZRB01000013">
    <property type="protein sequence ID" value="KAB1144978.1"/>
    <property type="molecule type" value="Genomic_DNA"/>
</dbReference>
<organism evidence="1 2">
    <name type="scientific">Streptomyces luteolifulvus</name>
    <dbReference type="NCBI Taxonomy" id="2615112"/>
    <lineage>
        <taxon>Bacteria</taxon>
        <taxon>Bacillati</taxon>
        <taxon>Actinomycetota</taxon>
        <taxon>Actinomycetes</taxon>
        <taxon>Kitasatosporales</taxon>
        <taxon>Streptomycetaceae</taxon>
        <taxon>Streptomyces</taxon>
    </lineage>
</organism>
<name>A0A6H9UZ44_9ACTN</name>